<dbReference type="Gene3D" id="3.40.630.30">
    <property type="match status" value="1"/>
</dbReference>
<gene>
    <name evidence="4" type="ORF">E3T27_14510</name>
</gene>
<organism evidence="4 5">
    <name type="scientific">Cryobacterium lyxosi</name>
    <dbReference type="NCBI Taxonomy" id="1259228"/>
    <lineage>
        <taxon>Bacteria</taxon>
        <taxon>Bacillati</taxon>
        <taxon>Actinomycetota</taxon>
        <taxon>Actinomycetes</taxon>
        <taxon>Micrococcales</taxon>
        <taxon>Microbacteriaceae</taxon>
        <taxon>Cryobacterium</taxon>
    </lineage>
</organism>
<keyword evidence="5" id="KW-1185">Reference proteome</keyword>
<dbReference type="PANTHER" id="PTHR10545:SF42">
    <property type="entry name" value="ACETYLTRANSFERASE"/>
    <property type="match status" value="1"/>
</dbReference>
<dbReference type="SUPFAM" id="SSF55729">
    <property type="entry name" value="Acyl-CoA N-acyltransferases (Nat)"/>
    <property type="match status" value="1"/>
</dbReference>
<evidence type="ECO:0000256" key="1">
    <source>
        <dbReference type="ARBA" id="ARBA00022679"/>
    </source>
</evidence>
<evidence type="ECO:0000313" key="5">
    <source>
        <dbReference type="Proteomes" id="UP000298424"/>
    </source>
</evidence>
<protein>
    <submittedName>
        <fullName evidence="4">GNAT family N-acetyltransferase</fullName>
    </submittedName>
</protein>
<dbReference type="PANTHER" id="PTHR10545">
    <property type="entry name" value="DIAMINE N-ACETYLTRANSFERASE"/>
    <property type="match status" value="1"/>
</dbReference>
<comment type="caution">
    <text evidence="4">The sequence shown here is derived from an EMBL/GenBank/DDBJ whole genome shotgun (WGS) entry which is preliminary data.</text>
</comment>
<dbReference type="AlphaFoldDB" id="A0A4R8ZC67"/>
<dbReference type="RefSeq" id="WP_134573571.1">
    <property type="nucleotide sequence ID" value="NZ_SOGT01000015.1"/>
</dbReference>
<reference evidence="4 5" key="1">
    <citation type="submission" date="2019-03" db="EMBL/GenBank/DDBJ databases">
        <title>Genomics of glacier-inhabiting Cryobacterium strains.</title>
        <authorList>
            <person name="Liu Q."/>
            <person name="Xin Y.-H."/>
        </authorList>
    </citation>
    <scope>NUCLEOTIDE SEQUENCE [LARGE SCALE GENOMIC DNA]</scope>
    <source>
        <strain evidence="4 5">TMT1-1</strain>
    </source>
</reference>
<dbReference type="PROSITE" id="PS51186">
    <property type="entry name" value="GNAT"/>
    <property type="match status" value="1"/>
</dbReference>
<keyword evidence="1 4" id="KW-0808">Transferase</keyword>
<dbReference type="InterPro" id="IPR000182">
    <property type="entry name" value="GNAT_dom"/>
</dbReference>
<evidence type="ECO:0000259" key="3">
    <source>
        <dbReference type="PROSITE" id="PS51186"/>
    </source>
</evidence>
<accession>A0A4R8ZC67</accession>
<dbReference type="InterPro" id="IPR051016">
    <property type="entry name" value="Diverse_Substrate_AcTransf"/>
</dbReference>
<feature type="domain" description="N-acetyltransferase" evidence="3">
    <location>
        <begin position="7"/>
        <end position="154"/>
    </location>
</feature>
<evidence type="ECO:0000256" key="2">
    <source>
        <dbReference type="ARBA" id="ARBA00023315"/>
    </source>
</evidence>
<dbReference type="Proteomes" id="UP000298424">
    <property type="component" value="Unassembled WGS sequence"/>
</dbReference>
<dbReference type="Pfam" id="PF00583">
    <property type="entry name" value="Acetyltransf_1"/>
    <property type="match status" value="1"/>
</dbReference>
<dbReference type="InterPro" id="IPR016181">
    <property type="entry name" value="Acyl_CoA_acyltransferase"/>
</dbReference>
<dbReference type="CDD" id="cd04301">
    <property type="entry name" value="NAT_SF"/>
    <property type="match status" value="1"/>
</dbReference>
<proteinExistence type="predicted"/>
<sequence>MITNDSVSIRAVQTADSSQWAELYRGYRDFYELSPDDSIVERVWTWINDDSNEVNAFVATSGDRLVGLAHYRRFSRPSTGSVGIYLDDLFTDTSARGAGVGRALLSELSALAEREGRSVVRWITAENNARARRLYDLTATSTKWVTYDLAPGAL</sequence>
<dbReference type="EMBL" id="SOGT01000015">
    <property type="protein sequence ID" value="TFD23989.1"/>
    <property type="molecule type" value="Genomic_DNA"/>
</dbReference>
<keyword evidence="2" id="KW-0012">Acyltransferase</keyword>
<dbReference type="OrthoDB" id="9805924at2"/>
<name>A0A4R8ZC67_9MICO</name>
<evidence type="ECO:0000313" key="4">
    <source>
        <dbReference type="EMBL" id="TFD23989.1"/>
    </source>
</evidence>
<dbReference type="GO" id="GO:0008080">
    <property type="term" value="F:N-acetyltransferase activity"/>
    <property type="evidence" value="ECO:0007669"/>
    <property type="project" value="TreeGrafter"/>
</dbReference>